<accession>A0A3G4V5F2</accession>
<sequence length="116" mass="13028">MGSLFRFVLIANISSGIVVCLAGYIFPMLKTSELSDFSFYVAIVLWGVAGLAWDGGRISRTYDVDVVSQKMRAMVKEHNLEAEKHKHYRQNYSFGFSLFVAGVFPLLLSAVLTWLN</sequence>
<dbReference type="EMBL" id="CP033577">
    <property type="protein sequence ID" value="AYV19920.1"/>
    <property type="molecule type" value="Genomic_DNA"/>
</dbReference>
<keyword evidence="1" id="KW-1133">Transmembrane helix</keyword>
<keyword evidence="1" id="KW-0472">Membrane</keyword>
<protein>
    <recommendedName>
        <fullName evidence="4">DUF3899 domain-containing protein</fullName>
    </recommendedName>
</protein>
<dbReference type="RefSeq" id="WP_124939749.1">
    <property type="nucleotide sequence ID" value="NZ_CP033577.1"/>
</dbReference>
<organism evidence="2 3">
    <name type="scientific">Vibrio mediterranei</name>
    <dbReference type="NCBI Taxonomy" id="689"/>
    <lineage>
        <taxon>Bacteria</taxon>
        <taxon>Pseudomonadati</taxon>
        <taxon>Pseudomonadota</taxon>
        <taxon>Gammaproteobacteria</taxon>
        <taxon>Vibrionales</taxon>
        <taxon>Vibrionaceae</taxon>
        <taxon>Vibrio</taxon>
    </lineage>
</organism>
<dbReference type="AlphaFoldDB" id="A0A3G4V5F2"/>
<feature type="transmembrane region" description="Helical" evidence="1">
    <location>
        <begin position="37"/>
        <end position="53"/>
    </location>
</feature>
<feature type="transmembrane region" description="Helical" evidence="1">
    <location>
        <begin position="94"/>
        <end position="115"/>
    </location>
</feature>
<evidence type="ECO:0008006" key="4">
    <source>
        <dbReference type="Google" id="ProtNLM"/>
    </source>
</evidence>
<evidence type="ECO:0000313" key="2">
    <source>
        <dbReference type="EMBL" id="AYV19920.1"/>
    </source>
</evidence>
<proteinExistence type="predicted"/>
<keyword evidence="1" id="KW-0812">Transmembrane</keyword>
<feature type="transmembrane region" description="Helical" evidence="1">
    <location>
        <begin position="7"/>
        <end position="25"/>
    </location>
</feature>
<dbReference type="Proteomes" id="UP000279760">
    <property type="component" value="Chromosome 1"/>
</dbReference>
<evidence type="ECO:0000256" key="1">
    <source>
        <dbReference type="SAM" id="Phobius"/>
    </source>
</evidence>
<evidence type="ECO:0000313" key="3">
    <source>
        <dbReference type="Proteomes" id="UP000279760"/>
    </source>
</evidence>
<name>A0A3G4V5F2_9VIBR</name>
<reference evidence="2 3" key="1">
    <citation type="submission" date="2018-11" db="EMBL/GenBank/DDBJ databases">
        <title>Complete Genome Sequence of Vbrio mediterranei 117-T6: a Potential Pathogen Bacteria Isolated from the Conchocelis of Pyropia.</title>
        <authorList>
            <person name="Liu Q."/>
        </authorList>
    </citation>
    <scope>NUCLEOTIDE SEQUENCE [LARGE SCALE GENOMIC DNA]</scope>
    <source>
        <strain evidence="2 3">117-T6</strain>
    </source>
</reference>
<gene>
    <name evidence="2" type="ORF">ECB94_00805</name>
</gene>